<accession>A0A166Q656</accession>
<evidence type="ECO:0000313" key="11">
    <source>
        <dbReference type="Proteomes" id="UP000076552"/>
    </source>
</evidence>
<evidence type="ECO:0000256" key="5">
    <source>
        <dbReference type="ARBA" id="ARBA00023125"/>
    </source>
</evidence>
<gene>
    <name evidence="10" type="ORF">CT0861_00338</name>
</gene>
<feature type="region of interest" description="Disordered" evidence="8">
    <location>
        <begin position="1"/>
        <end position="21"/>
    </location>
</feature>
<dbReference type="EMBL" id="LFIV01000145">
    <property type="protein sequence ID" value="KZL67552.1"/>
    <property type="molecule type" value="Genomic_DNA"/>
</dbReference>
<dbReference type="CDD" id="cd00067">
    <property type="entry name" value="GAL4"/>
    <property type="match status" value="1"/>
</dbReference>
<dbReference type="GO" id="GO:0006351">
    <property type="term" value="P:DNA-templated transcription"/>
    <property type="evidence" value="ECO:0007669"/>
    <property type="project" value="InterPro"/>
</dbReference>
<evidence type="ECO:0000256" key="1">
    <source>
        <dbReference type="ARBA" id="ARBA00004123"/>
    </source>
</evidence>
<sequence length="837" mass="92401">MGEASRSQEKAQTGAVSASSERVTSAFDPTLVPIPAFSPLATCTPTTKRRGIGTITPNACAECRSKHAKCDGQKPCGRCRAQKDVECVFKVPVRQSVKFLRAEIEQLRQGQKYNDRVIAALACSDVWEGVLKRLRSGHSLKSVSEGLPGVLPSGGDLDKSSSHQAEQTGTMTTDSDTCPSFPRSTVALLRTTDEEGPGSAALSPVTTQLTSRQEVIFNSPQHLSSSNQCSMIVPHPDSMNWSANTIRASLRLFDTAGESTSNTDTFLDGSQYQGLDQVLAPLELSDLKLASKVWTNVTDDNSLVRHLLALYFCWEYPTFAPLSKQHFLKDFQNGVHRYCSPILVNAILALGSRFSSNSSTQSSPNNPYTFGDLFFKEAQRLFNLEDNHHNLTTIQALGVMSVREASCGRDWKGYYYAGQSIRLANEMGLHQLEEDCDDEDFTVQVATFWGAFALDHMWSLATGSLPRCSCIPHLPSKPAIIEAVEESLWFPYTGDDKFSVNSHDLSSFSDTPLQPSAEQPSNVLSVYKCFCELSELVHHSLYILHSPGRLLTSLQLLSIYTQYLDWYARIPQVLRLGLNSTPAVLFVQNVPSMYYHFAILLLFRPFFNLRIIGSKIRPRDICEQAADAIQGLLRSYSQLYTLRRTSSFVPCFALTSAIMHLAIGASSRPSQRGFGAPAEASASTPAQTSMPSRVTKAITQSIRDLEEMVPCHPFAVRALEIVRYFANEWRMDVNICNGPTLDAEHALVVRPYARGVHFFAPKVMEDDFGCAWDGSIREADVQNLATTIVTEGVETEKPSGSRADGGTENPLFWPFLMNGRPMQPAGGDLEEAGFERI</sequence>
<feature type="compositionally biased region" description="Polar residues" evidence="8">
    <location>
        <begin position="162"/>
        <end position="177"/>
    </location>
</feature>
<dbReference type="PROSITE" id="PS00463">
    <property type="entry name" value="ZN2_CY6_FUNGAL_1"/>
    <property type="match status" value="1"/>
</dbReference>
<evidence type="ECO:0000259" key="9">
    <source>
        <dbReference type="PROSITE" id="PS50048"/>
    </source>
</evidence>
<dbReference type="InterPro" id="IPR001138">
    <property type="entry name" value="Zn2Cys6_DnaBD"/>
</dbReference>
<keyword evidence="5" id="KW-0238">DNA-binding</keyword>
<keyword evidence="7" id="KW-0539">Nucleus</keyword>
<evidence type="ECO:0000256" key="7">
    <source>
        <dbReference type="ARBA" id="ARBA00023242"/>
    </source>
</evidence>
<dbReference type="Pfam" id="PF04082">
    <property type="entry name" value="Fungal_trans"/>
    <property type="match status" value="1"/>
</dbReference>
<dbReference type="STRING" id="708197.A0A166Q656"/>
<evidence type="ECO:0000256" key="3">
    <source>
        <dbReference type="ARBA" id="ARBA00022833"/>
    </source>
</evidence>
<dbReference type="InterPro" id="IPR051615">
    <property type="entry name" value="Transcr_Regulatory_Elem"/>
</dbReference>
<dbReference type="InterPro" id="IPR036864">
    <property type="entry name" value="Zn2-C6_fun-type_DNA-bd_sf"/>
</dbReference>
<protein>
    <submittedName>
        <fullName evidence="10">Nitrogen assimilation transcription factor nirA (Fungal specific transcription factor)</fullName>
    </submittedName>
</protein>
<name>A0A166Q656_9PEZI</name>
<dbReference type="SUPFAM" id="SSF57701">
    <property type="entry name" value="Zn2/Cys6 DNA-binding domain"/>
    <property type="match status" value="1"/>
</dbReference>
<reference evidence="10 11" key="1">
    <citation type="submission" date="2015-06" db="EMBL/GenBank/DDBJ databases">
        <title>Survival trade-offs in plant roots during colonization by closely related pathogenic and mutualistic fungi.</title>
        <authorList>
            <person name="Hacquard S."/>
            <person name="Kracher B."/>
            <person name="Hiruma K."/>
            <person name="Weinman A."/>
            <person name="Muench P."/>
            <person name="Garrido Oter R."/>
            <person name="Ver Loren van Themaat E."/>
            <person name="Dallerey J.-F."/>
            <person name="Damm U."/>
            <person name="Henrissat B."/>
            <person name="Lespinet O."/>
            <person name="Thon M."/>
            <person name="Kemen E."/>
            <person name="McHardy A.C."/>
            <person name="Schulze-Lefert P."/>
            <person name="O'Connell R.J."/>
        </authorList>
    </citation>
    <scope>NUCLEOTIDE SEQUENCE [LARGE SCALE GENOMIC DNA]</scope>
    <source>
        <strain evidence="10 11">0861</strain>
    </source>
</reference>
<comment type="caution">
    <text evidence="10">The sequence shown here is derived from an EMBL/GenBank/DDBJ whole genome shotgun (WGS) entry which is preliminary data.</text>
</comment>
<keyword evidence="6" id="KW-0804">Transcription</keyword>
<keyword evidence="2" id="KW-0479">Metal-binding</keyword>
<dbReference type="GO" id="GO:0000981">
    <property type="term" value="F:DNA-binding transcription factor activity, RNA polymerase II-specific"/>
    <property type="evidence" value="ECO:0007669"/>
    <property type="project" value="InterPro"/>
</dbReference>
<proteinExistence type="predicted"/>
<dbReference type="AlphaFoldDB" id="A0A166Q656"/>
<keyword evidence="11" id="KW-1185">Reference proteome</keyword>
<dbReference type="GO" id="GO:0008270">
    <property type="term" value="F:zinc ion binding"/>
    <property type="evidence" value="ECO:0007669"/>
    <property type="project" value="InterPro"/>
</dbReference>
<dbReference type="PANTHER" id="PTHR31313:SF4">
    <property type="entry name" value="CONIDIAL DEVELOPMENT PROTEIN FLUFFY"/>
    <property type="match status" value="1"/>
</dbReference>
<evidence type="ECO:0000256" key="6">
    <source>
        <dbReference type="ARBA" id="ARBA00023163"/>
    </source>
</evidence>
<feature type="domain" description="Zn(2)-C6 fungal-type" evidence="9">
    <location>
        <begin position="59"/>
        <end position="89"/>
    </location>
</feature>
<evidence type="ECO:0000256" key="8">
    <source>
        <dbReference type="SAM" id="MobiDB-lite"/>
    </source>
</evidence>
<dbReference type="Pfam" id="PF00172">
    <property type="entry name" value="Zn_clus"/>
    <property type="match status" value="1"/>
</dbReference>
<evidence type="ECO:0000313" key="10">
    <source>
        <dbReference type="EMBL" id="KZL67552.1"/>
    </source>
</evidence>
<comment type="subcellular location">
    <subcellularLocation>
        <location evidence="1">Nucleus</location>
    </subcellularLocation>
</comment>
<dbReference type="GO" id="GO:0005634">
    <property type="term" value="C:nucleus"/>
    <property type="evidence" value="ECO:0007669"/>
    <property type="project" value="UniProtKB-SubCell"/>
</dbReference>
<evidence type="ECO:0000256" key="4">
    <source>
        <dbReference type="ARBA" id="ARBA00023015"/>
    </source>
</evidence>
<dbReference type="GO" id="GO:0003677">
    <property type="term" value="F:DNA binding"/>
    <property type="evidence" value="ECO:0007669"/>
    <property type="project" value="UniProtKB-KW"/>
</dbReference>
<dbReference type="PANTHER" id="PTHR31313">
    <property type="entry name" value="TY1 ENHANCER ACTIVATOR"/>
    <property type="match status" value="1"/>
</dbReference>
<keyword evidence="3" id="KW-0862">Zinc</keyword>
<dbReference type="InterPro" id="IPR007219">
    <property type="entry name" value="XnlR_reg_dom"/>
</dbReference>
<evidence type="ECO:0000256" key="2">
    <source>
        <dbReference type="ARBA" id="ARBA00022723"/>
    </source>
</evidence>
<keyword evidence="4" id="KW-0805">Transcription regulation</keyword>
<feature type="compositionally biased region" description="Polar residues" evidence="8">
    <location>
        <begin position="10"/>
        <end position="21"/>
    </location>
</feature>
<dbReference type="CDD" id="cd12148">
    <property type="entry name" value="fungal_TF_MHR"/>
    <property type="match status" value="1"/>
</dbReference>
<organism evidence="10 11">
    <name type="scientific">Colletotrichum tofieldiae</name>
    <dbReference type="NCBI Taxonomy" id="708197"/>
    <lineage>
        <taxon>Eukaryota</taxon>
        <taxon>Fungi</taxon>
        <taxon>Dikarya</taxon>
        <taxon>Ascomycota</taxon>
        <taxon>Pezizomycotina</taxon>
        <taxon>Sordariomycetes</taxon>
        <taxon>Hypocreomycetidae</taxon>
        <taxon>Glomerellales</taxon>
        <taxon>Glomerellaceae</taxon>
        <taxon>Colletotrichum</taxon>
        <taxon>Colletotrichum spaethianum species complex</taxon>
    </lineage>
</organism>
<dbReference type="PROSITE" id="PS50048">
    <property type="entry name" value="ZN2_CY6_FUNGAL_2"/>
    <property type="match status" value="1"/>
</dbReference>
<dbReference type="SMART" id="SM00906">
    <property type="entry name" value="Fungal_trans"/>
    <property type="match status" value="1"/>
</dbReference>
<dbReference type="Gene3D" id="4.10.240.10">
    <property type="entry name" value="Zn(2)-C6 fungal-type DNA-binding domain"/>
    <property type="match status" value="1"/>
</dbReference>
<dbReference type="SMART" id="SM00066">
    <property type="entry name" value="GAL4"/>
    <property type="match status" value="1"/>
</dbReference>
<feature type="region of interest" description="Disordered" evidence="8">
    <location>
        <begin position="142"/>
        <end position="177"/>
    </location>
</feature>
<dbReference type="Proteomes" id="UP000076552">
    <property type="component" value="Unassembled WGS sequence"/>
</dbReference>